<dbReference type="GO" id="GO:0004180">
    <property type="term" value="F:carboxypeptidase activity"/>
    <property type="evidence" value="ECO:0007669"/>
    <property type="project" value="UniProtKB-KW"/>
</dbReference>
<evidence type="ECO:0000256" key="11">
    <source>
        <dbReference type="ARBA" id="ARBA00049902"/>
    </source>
</evidence>
<dbReference type="GO" id="GO:0009252">
    <property type="term" value="P:peptidoglycan biosynthetic process"/>
    <property type="evidence" value="ECO:0007669"/>
    <property type="project" value="UniProtKB-UniPathway"/>
</dbReference>
<comment type="catalytic activity">
    <reaction evidence="11">
        <text>[GlcNAc-(1-&gt;4)-Mur2Ac(oyl-L-Ala-gamma-D-Glu-L-Lys-D-Ala-D-Ala)](n)-di-trans,octa-cis-undecaprenyl diphosphate + beta-D-GlcNAc-(1-&gt;4)-Mur2Ac(oyl-L-Ala-gamma-D-Glu-L-Lys-D-Ala-D-Ala)-di-trans,octa-cis-undecaprenyl diphosphate = [GlcNAc-(1-&gt;4)-Mur2Ac(oyl-L-Ala-gamma-D-Glu-L-Lys-D-Ala-D-Ala)](n+1)-di-trans,octa-cis-undecaprenyl diphosphate + di-trans,octa-cis-undecaprenyl diphosphate + H(+)</text>
        <dbReference type="Rhea" id="RHEA:23708"/>
        <dbReference type="Rhea" id="RHEA-COMP:9602"/>
        <dbReference type="Rhea" id="RHEA-COMP:9603"/>
        <dbReference type="ChEBI" id="CHEBI:15378"/>
        <dbReference type="ChEBI" id="CHEBI:58405"/>
        <dbReference type="ChEBI" id="CHEBI:60033"/>
        <dbReference type="ChEBI" id="CHEBI:78435"/>
        <dbReference type="EC" id="2.4.99.28"/>
    </reaction>
</comment>
<evidence type="ECO:0000313" key="16">
    <source>
        <dbReference type="Proteomes" id="UP000275910"/>
    </source>
</evidence>
<evidence type="ECO:0000256" key="9">
    <source>
        <dbReference type="ARBA" id="ARBA00023268"/>
    </source>
</evidence>
<keyword evidence="8" id="KW-0378">Hydrolase</keyword>
<dbReference type="Proteomes" id="UP000275910">
    <property type="component" value="Unassembled WGS sequence"/>
</dbReference>
<feature type="domain" description="Glycosyl transferase family 51" evidence="13">
    <location>
        <begin position="68"/>
        <end position="217"/>
    </location>
</feature>
<evidence type="ECO:0000256" key="4">
    <source>
        <dbReference type="ARBA" id="ARBA00022645"/>
    </source>
</evidence>
<sequence>MKGLSSLRRGLKRWRWAPAVRLLVALIAVAAALSIVRFYPRPGLADAIPLSTVVRDREGRLLRLALASDQRYRLWVPLEQISPRLVESVMLQEDAWFYWHPGFNPISLVRGAWSTYGSGEARVGGSTLTMQLARLRWRLQTRDIRGKLVQIARAVQLELCYSKREILEAYLNLAPYGGNIEGVGAASLIYYRKPASELTLPESLALAVLPQAPSRRGRLAAREDDAYYIGAGLEAARARLYARWRDSHPSDPAQDALLRLPLRLRSARELPYRAPHLADRVLAERAWHPQSGPELTTTLDLRLQRLLEERVRNYLRQGRSRGLRNASAMLVDTRDMGVRALVGSADYFDASIQGQVNGTAAKRSPGSTLKPFIYALALDQGVLHPQTVLRDVPSAFGPYTPENFDGRFMGPVTATEALVRSRNIPAVYVAAQLKQPSFYDFLRQAGVSRMASRDHYGLALVLGGGEVTMEELARMYAMLGNDGRLRALRWRQSDPEEDGARLLSAEAAFVTRDMLRHNPRPDAGSQSASRPLPVAWKTGTSWAFRDAWSAGLVGPYVLVVWLGNFDGASNPALIGVEAAAPLFFDIVDGLQAARVDLAEPARQWPLNLKRVEVCRASGDLPNAWCPQRGTTWFIPGKSPIRISTVHRAVIVDNATGKPVCGRFDPATMRQEVYEFWPSDLAQVFVQAGIPRRRPPAGHDCGGAQDWLGSAPSITSPFRATRYTMRLSHPEQLSLSLAATVDADVSRLYWFVGNTFIGSAEAGKALAWTPDRAGQFRLTAVDDHGRSDEREIEVAVVK</sequence>
<accession>A0A3N2RGU7</accession>
<keyword evidence="7" id="KW-0808">Transferase</keyword>
<reference evidence="15 16" key="1">
    <citation type="submission" date="2018-10" db="EMBL/GenBank/DDBJ databases">
        <title>The genome of Lysobacter enzymogenes OH11.</title>
        <authorList>
            <person name="Liu F."/>
            <person name="Zhao Y."/>
            <person name="Qian G."/>
            <person name="Chen Y."/>
            <person name="Xu H."/>
        </authorList>
    </citation>
    <scope>NUCLEOTIDE SEQUENCE [LARGE SCALE GENOMIC DNA]</scope>
    <source>
        <strain evidence="15 16">OH11</strain>
    </source>
</reference>
<dbReference type="UniPathway" id="UPA00219"/>
<comment type="similarity">
    <text evidence="3">In the N-terminal section; belongs to the glycosyltransferase 51 family.</text>
</comment>
<dbReference type="InterPro" id="IPR036950">
    <property type="entry name" value="PBP_transglycosylase"/>
</dbReference>
<keyword evidence="5" id="KW-0645">Protease</keyword>
<organism evidence="15 16">
    <name type="scientific">Lysobacter enzymogenes</name>
    <dbReference type="NCBI Taxonomy" id="69"/>
    <lineage>
        <taxon>Bacteria</taxon>
        <taxon>Pseudomonadati</taxon>
        <taxon>Pseudomonadota</taxon>
        <taxon>Gammaproteobacteria</taxon>
        <taxon>Lysobacterales</taxon>
        <taxon>Lysobacteraceae</taxon>
        <taxon>Lysobacter</taxon>
    </lineage>
</organism>
<dbReference type="PANTHER" id="PTHR32282">
    <property type="entry name" value="BINDING PROTEIN TRANSPEPTIDASE, PUTATIVE-RELATED"/>
    <property type="match status" value="1"/>
</dbReference>
<dbReference type="InterPro" id="IPR011815">
    <property type="entry name" value="PBP_1c"/>
</dbReference>
<dbReference type="InterPro" id="IPR012338">
    <property type="entry name" value="Beta-lactam/transpept-like"/>
</dbReference>
<dbReference type="Gene3D" id="1.10.3810.10">
    <property type="entry name" value="Biosynthetic peptidoglycan transglycosylase-like"/>
    <property type="match status" value="1"/>
</dbReference>
<evidence type="ECO:0000256" key="10">
    <source>
        <dbReference type="ARBA" id="ARBA00044770"/>
    </source>
</evidence>
<evidence type="ECO:0000256" key="8">
    <source>
        <dbReference type="ARBA" id="ARBA00022801"/>
    </source>
</evidence>
<evidence type="ECO:0000256" key="1">
    <source>
        <dbReference type="ARBA" id="ARBA00004752"/>
    </source>
</evidence>
<dbReference type="SUPFAM" id="SSF53955">
    <property type="entry name" value="Lysozyme-like"/>
    <property type="match status" value="1"/>
</dbReference>
<dbReference type="GO" id="GO:0008955">
    <property type="term" value="F:peptidoglycan glycosyltransferase activity"/>
    <property type="evidence" value="ECO:0007669"/>
    <property type="project" value="UniProtKB-EC"/>
</dbReference>
<dbReference type="InterPro" id="IPR023346">
    <property type="entry name" value="Lysozyme-like_dom_sf"/>
</dbReference>
<dbReference type="Gene3D" id="3.40.710.10">
    <property type="entry name" value="DD-peptidase/beta-lactamase superfamily"/>
    <property type="match status" value="1"/>
</dbReference>
<evidence type="ECO:0000256" key="2">
    <source>
        <dbReference type="ARBA" id="ARBA00007090"/>
    </source>
</evidence>
<evidence type="ECO:0000256" key="7">
    <source>
        <dbReference type="ARBA" id="ARBA00022679"/>
    </source>
</evidence>
<comment type="caution">
    <text evidence="15">The sequence shown here is derived from an EMBL/GenBank/DDBJ whole genome shotgun (WGS) entry which is preliminary data.</text>
</comment>
<dbReference type="InterPro" id="IPR001460">
    <property type="entry name" value="PCN-bd_Tpept"/>
</dbReference>
<evidence type="ECO:0000259" key="13">
    <source>
        <dbReference type="Pfam" id="PF00912"/>
    </source>
</evidence>
<feature type="domain" description="Penicillin-binding protein transpeptidase" evidence="12">
    <location>
        <begin position="327"/>
        <end position="545"/>
    </location>
</feature>
<evidence type="ECO:0000256" key="6">
    <source>
        <dbReference type="ARBA" id="ARBA00022676"/>
    </source>
</evidence>
<dbReference type="AlphaFoldDB" id="A0A3N2RGU7"/>
<dbReference type="Pfam" id="PF00912">
    <property type="entry name" value="Transgly"/>
    <property type="match status" value="1"/>
</dbReference>
<name>A0A3N2RGU7_LYSEN</name>
<evidence type="ECO:0000256" key="5">
    <source>
        <dbReference type="ARBA" id="ARBA00022670"/>
    </source>
</evidence>
<keyword evidence="9" id="KW-0511">Multifunctional enzyme</keyword>
<proteinExistence type="inferred from homology"/>
<dbReference type="Pfam" id="PF00905">
    <property type="entry name" value="Transpeptidase"/>
    <property type="match status" value="1"/>
</dbReference>
<dbReference type="InterPro" id="IPR009647">
    <property type="entry name" value="PBP_C"/>
</dbReference>
<gene>
    <name evidence="15" type="primary">pbpC</name>
    <name evidence="15" type="ORF">D9T17_13075</name>
</gene>
<evidence type="ECO:0000256" key="3">
    <source>
        <dbReference type="ARBA" id="ARBA00007739"/>
    </source>
</evidence>
<dbReference type="EC" id="2.4.99.28" evidence="10"/>
<dbReference type="EMBL" id="RCTY01000032">
    <property type="protein sequence ID" value="ROU06624.1"/>
    <property type="molecule type" value="Genomic_DNA"/>
</dbReference>
<evidence type="ECO:0000259" key="12">
    <source>
        <dbReference type="Pfam" id="PF00905"/>
    </source>
</evidence>
<dbReference type="InterPro" id="IPR001264">
    <property type="entry name" value="Glyco_trans_51"/>
</dbReference>
<protein>
    <recommendedName>
        <fullName evidence="10">peptidoglycan glycosyltransferase</fullName>
        <ecNumber evidence="10">2.4.99.28</ecNumber>
    </recommendedName>
</protein>
<evidence type="ECO:0000259" key="14">
    <source>
        <dbReference type="Pfam" id="PF06832"/>
    </source>
</evidence>
<comment type="similarity">
    <text evidence="2">In the C-terminal section; belongs to the transpeptidase family.</text>
</comment>
<dbReference type="Pfam" id="PF06832">
    <property type="entry name" value="BiPBP_C"/>
    <property type="match status" value="1"/>
</dbReference>
<dbReference type="GO" id="GO:0006508">
    <property type="term" value="P:proteolysis"/>
    <property type="evidence" value="ECO:0007669"/>
    <property type="project" value="UniProtKB-KW"/>
</dbReference>
<dbReference type="SUPFAM" id="SSF56601">
    <property type="entry name" value="beta-lactamase/transpeptidase-like"/>
    <property type="match status" value="1"/>
</dbReference>
<dbReference type="NCBIfam" id="TIGR02073">
    <property type="entry name" value="PBP_1c"/>
    <property type="match status" value="1"/>
</dbReference>
<comment type="pathway">
    <text evidence="1">Cell wall biogenesis; peptidoglycan biosynthesis.</text>
</comment>
<dbReference type="InterPro" id="IPR050396">
    <property type="entry name" value="Glycosyltr_51/Transpeptidase"/>
</dbReference>
<feature type="domain" description="Penicillin-binding C-terminal" evidence="14">
    <location>
        <begin position="707"/>
        <end position="789"/>
    </location>
</feature>
<keyword evidence="6" id="KW-0328">Glycosyltransferase</keyword>
<dbReference type="GO" id="GO:0030288">
    <property type="term" value="C:outer membrane-bounded periplasmic space"/>
    <property type="evidence" value="ECO:0007669"/>
    <property type="project" value="TreeGrafter"/>
</dbReference>
<keyword evidence="4" id="KW-0121">Carboxypeptidase</keyword>
<dbReference type="GO" id="GO:0008658">
    <property type="term" value="F:penicillin binding"/>
    <property type="evidence" value="ECO:0007669"/>
    <property type="project" value="InterPro"/>
</dbReference>
<evidence type="ECO:0000313" key="15">
    <source>
        <dbReference type="EMBL" id="ROU06624.1"/>
    </source>
</evidence>
<dbReference type="PANTHER" id="PTHR32282:SF15">
    <property type="entry name" value="PENICILLIN-BINDING PROTEIN 1C"/>
    <property type="match status" value="1"/>
</dbReference>